<keyword evidence="7" id="KW-1185">Reference proteome</keyword>
<evidence type="ECO:0000313" key="6">
    <source>
        <dbReference type="EMBL" id="MQL81861.1"/>
    </source>
</evidence>
<reference evidence="6" key="1">
    <citation type="submission" date="2017-07" db="EMBL/GenBank/DDBJ databases">
        <title>Taro Niue Genome Assembly and Annotation.</title>
        <authorList>
            <person name="Atibalentja N."/>
            <person name="Keating K."/>
            <person name="Fields C.J."/>
        </authorList>
    </citation>
    <scope>NUCLEOTIDE SEQUENCE</scope>
    <source>
        <strain evidence="6">Niue_2</strain>
        <tissue evidence="6">Leaf</tissue>
    </source>
</reference>
<name>A0A843UEK7_COLES</name>
<dbReference type="InterPro" id="IPR036568">
    <property type="entry name" value="GGCT-like_sf"/>
</dbReference>
<comment type="caution">
    <text evidence="6">The sequence shown here is derived from an EMBL/GenBank/DDBJ whole genome shotgun (WGS) entry which is preliminary data.</text>
</comment>
<organism evidence="6 7">
    <name type="scientific">Colocasia esculenta</name>
    <name type="common">Wild taro</name>
    <name type="synonym">Arum esculentum</name>
    <dbReference type="NCBI Taxonomy" id="4460"/>
    <lineage>
        <taxon>Eukaryota</taxon>
        <taxon>Viridiplantae</taxon>
        <taxon>Streptophyta</taxon>
        <taxon>Embryophyta</taxon>
        <taxon>Tracheophyta</taxon>
        <taxon>Spermatophyta</taxon>
        <taxon>Magnoliopsida</taxon>
        <taxon>Liliopsida</taxon>
        <taxon>Araceae</taxon>
        <taxon>Aroideae</taxon>
        <taxon>Colocasieae</taxon>
        <taxon>Colocasia</taxon>
    </lineage>
</organism>
<evidence type="ECO:0000313" key="7">
    <source>
        <dbReference type="Proteomes" id="UP000652761"/>
    </source>
</evidence>
<evidence type="ECO:0000259" key="5">
    <source>
        <dbReference type="Pfam" id="PF06094"/>
    </source>
</evidence>
<dbReference type="Gene3D" id="3.10.490.10">
    <property type="entry name" value="Gamma-glutamyl cyclotransferase-like"/>
    <property type="match status" value="1"/>
</dbReference>
<evidence type="ECO:0000256" key="3">
    <source>
        <dbReference type="PIRSR" id="PIRSR639126-1"/>
    </source>
</evidence>
<evidence type="ECO:0000256" key="2">
    <source>
        <dbReference type="ARBA" id="ARBA00008861"/>
    </source>
</evidence>
<dbReference type="InterPro" id="IPR039126">
    <property type="entry name" value="GGACT"/>
</dbReference>
<dbReference type="Proteomes" id="UP000652761">
    <property type="component" value="Unassembled WGS sequence"/>
</dbReference>
<dbReference type="GO" id="GO:0005829">
    <property type="term" value="C:cytosol"/>
    <property type="evidence" value="ECO:0007669"/>
    <property type="project" value="TreeGrafter"/>
</dbReference>
<comment type="similarity">
    <text evidence="2 4">Belongs to the gamma-glutamylcyclotransferase family.</text>
</comment>
<evidence type="ECO:0000256" key="4">
    <source>
        <dbReference type="RuleBase" id="RU367036"/>
    </source>
</evidence>
<dbReference type="AlphaFoldDB" id="A0A843UEK7"/>
<gene>
    <name evidence="6" type="ORF">Taro_014325</name>
</gene>
<sequence>MQGREKWRGAFRLFILHSPLPPPRSRPSLCGRRSQSQGRGCAGQQTLVFTYGTLKQGFSNHCLFQEMICSGDASYVNVHHTASHYPFVCGPYRVQFLLNLLGEGQQVWGEVYTMSGTRITPMDKLEGTCWGHYEQLLILICRGGDTGDEDAVDEVMVGTKAYFTYQSYVEDLWKCNGEKSYCIYSEKEARGYIRRKDRSVDTTFLDHMRVFVSSLAE</sequence>
<dbReference type="SUPFAM" id="SSF110857">
    <property type="entry name" value="Gamma-glutamyl cyclotransferase-like"/>
    <property type="match status" value="1"/>
</dbReference>
<accession>A0A843UEK7</accession>
<dbReference type="PANTHER" id="PTHR12510">
    <property type="entry name" value="TROPONIN C-AKIN-1 PROTEIN"/>
    <property type="match status" value="1"/>
</dbReference>
<dbReference type="EMBL" id="NMUH01000593">
    <property type="protein sequence ID" value="MQL81861.1"/>
    <property type="molecule type" value="Genomic_DNA"/>
</dbReference>
<feature type="active site" description="Proton acceptor" evidence="3">
    <location>
        <position position="126"/>
    </location>
</feature>
<dbReference type="Pfam" id="PF06094">
    <property type="entry name" value="GGACT"/>
    <property type="match status" value="1"/>
</dbReference>
<proteinExistence type="inferred from homology"/>
<dbReference type="PANTHER" id="PTHR12510:SF4">
    <property type="entry name" value="GAMMA-GLUTAMYLAMINECYCLOTRANSFERASE"/>
    <property type="match status" value="1"/>
</dbReference>
<dbReference type="CDD" id="cd06661">
    <property type="entry name" value="GGCT_like"/>
    <property type="match status" value="1"/>
</dbReference>
<dbReference type="InterPro" id="IPR013024">
    <property type="entry name" value="GGCT-like"/>
</dbReference>
<dbReference type="GO" id="GO:0061929">
    <property type="term" value="F:gamma-glutamylaminecyclotransferase activity"/>
    <property type="evidence" value="ECO:0007669"/>
    <property type="project" value="InterPro"/>
</dbReference>
<comment type="function">
    <text evidence="1">Putative gamma-glutamylcyclotransferase.</text>
</comment>
<feature type="domain" description="Gamma-glutamylcyclotransferase AIG2-like" evidence="5">
    <location>
        <begin position="48"/>
        <end position="136"/>
    </location>
</feature>
<dbReference type="InterPro" id="IPR009288">
    <property type="entry name" value="AIG2-like_dom"/>
</dbReference>
<protein>
    <recommendedName>
        <fullName evidence="4">Gamma-glutamylcyclotransferase family protein</fullName>
    </recommendedName>
</protein>
<dbReference type="OrthoDB" id="113620at2759"/>
<evidence type="ECO:0000256" key="1">
    <source>
        <dbReference type="ARBA" id="ARBA00002782"/>
    </source>
</evidence>